<dbReference type="SUPFAM" id="SSF56300">
    <property type="entry name" value="Metallo-dependent phosphatases"/>
    <property type="match status" value="1"/>
</dbReference>
<dbReference type="PANTHER" id="PTHR39323">
    <property type="entry name" value="BLR1149 PROTEIN"/>
    <property type="match status" value="1"/>
</dbReference>
<protein>
    <submittedName>
        <fullName evidence="2">DNA ligase-associated metallophosphoesterase</fullName>
    </submittedName>
</protein>
<comment type="caution">
    <text evidence="2">The sequence shown here is derived from an EMBL/GenBank/DDBJ whole genome shotgun (WGS) entry which is preliminary data.</text>
</comment>
<evidence type="ECO:0000313" key="3">
    <source>
        <dbReference type="Proteomes" id="UP000572540"/>
    </source>
</evidence>
<proteinExistence type="predicted"/>
<dbReference type="Proteomes" id="UP000572540">
    <property type="component" value="Unassembled WGS sequence"/>
</dbReference>
<name>A0A7Z0AZT2_9BURK</name>
<dbReference type="RefSeq" id="WP_179712120.1">
    <property type="nucleotide sequence ID" value="NZ_JACCAU010000001.1"/>
</dbReference>
<dbReference type="InterPro" id="IPR029052">
    <property type="entry name" value="Metallo-depent_PP-like"/>
</dbReference>
<keyword evidence="2" id="KW-0436">Ligase</keyword>
<dbReference type="PANTHER" id="PTHR39323:SF1">
    <property type="entry name" value="BLR1149 PROTEIN"/>
    <property type="match status" value="1"/>
</dbReference>
<dbReference type="InterPro" id="IPR004843">
    <property type="entry name" value="Calcineurin-like_PHP"/>
</dbReference>
<gene>
    <name evidence="2" type="ORF">GGD41_003254</name>
</gene>
<evidence type="ECO:0000259" key="1">
    <source>
        <dbReference type="Pfam" id="PF00149"/>
    </source>
</evidence>
<sequence>MKTASLRVEIAGQALVLSSLRAVFDPALRCLFVADAHFGKDAVFRARGIPVPVGSTADNLRRLDLLIGEFEPAMLVFLGDLLHAREAHSVETLDALQGWRARHAGLRVVLVEGNHDRHAGALPDSMDVQCVQEPWRIGPWAACHFPQTVDGAYVLAGHVHPVYRVTTRVDSVRVPCFRFGAVCAVLPAFGSFTGGARAHEPVEGEKVFLVVEERVIAV</sequence>
<dbReference type="Pfam" id="PF00149">
    <property type="entry name" value="Metallophos"/>
    <property type="match status" value="1"/>
</dbReference>
<dbReference type="NCBIfam" id="TIGR04123">
    <property type="entry name" value="P_estr_lig_assc"/>
    <property type="match status" value="1"/>
</dbReference>
<accession>A0A7Z0AZT2</accession>
<evidence type="ECO:0000313" key="2">
    <source>
        <dbReference type="EMBL" id="NYH16026.1"/>
    </source>
</evidence>
<dbReference type="EMBL" id="JACCAU010000001">
    <property type="protein sequence ID" value="NYH16026.1"/>
    <property type="molecule type" value="Genomic_DNA"/>
</dbReference>
<organism evidence="2 3">
    <name type="scientific">Paraburkholderia bryophila</name>
    <dbReference type="NCBI Taxonomy" id="420952"/>
    <lineage>
        <taxon>Bacteria</taxon>
        <taxon>Pseudomonadati</taxon>
        <taxon>Pseudomonadota</taxon>
        <taxon>Betaproteobacteria</taxon>
        <taxon>Burkholderiales</taxon>
        <taxon>Burkholderiaceae</taxon>
        <taxon>Paraburkholderia</taxon>
    </lineage>
</organism>
<feature type="domain" description="Calcineurin-like phosphoesterase" evidence="1">
    <location>
        <begin position="29"/>
        <end position="126"/>
    </location>
</feature>
<dbReference type="GO" id="GO:0016787">
    <property type="term" value="F:hydrolase activity"/>
    <property type="evidence" value="ECO:0007669"/>
    <property type="project" value="InterPro"/>
</dbReference>
<dbReference type="GO" id="GO:0016874">
    <property type="term" value="F:ligase activity"/>
    <property type="evidence" value="ECO:0007669"/>
    <property type="project" value="UniProtKB-KW"/>
</dbReference>
<dbReference type="InterPro" id="IPR026336">
    <property type="entry name" value="PdeM-like"/>
</dbReference>
<dbReference type="AlphaFoldDB" id="A0A7Z0AZT2"/>
<dbReference type="PIRSF" id="PIRSF000887">
    <property type="entry name" value="Pesterase_MJ0037"/>
    <property type="match status" value="1"/>
</dbReference>
<dbReference type="Gene3D" id="3.60.21.10">
    <property type="match status" value="1"/>
</dbReference>
<reference evidence="2 3" key="1">
    <citation type="submission" date="2020-07" db="EMBL/GenBank/DDBJ databases">
        <title>Exploring microbial biodiversity for novel pathways involved in the catabolism of aromatic compounds derived from lignin.</title>
        <authorList>
            <person name="Elkins J."/>
        </authorList>
    </citation>
    <scope>NUCLEOTIDE SEQUENCE [LARGE SCALE GENOMIC DNA]</scope>
    <source>
        <strain evidence="2 3">H2C3B</strain>
    </source>
</reference>
<dbReference type="InterPro" id="IPR024173">
    <property type="entry name" value="Pesterase_MJ0037-like"/>
</dbReference>